<dbReference type="InterPro" id="IPR011335">
    <property type="entry name" value="Restrct_endonuc-II-like"/>
</dbReference>
<keyword evidence="3" id="KW-1185">Reference proteome</keyword>
<dbReference type="InterPro" id="IPR012296">
    <property type="entry name" value="Nuclease_put_TT1808"/>
</dbReference>
<dbReference type="PANTHER" id="PTHR36558:SF1">
    <property type="entry name" value="RESTRICTION ENDONUCLEASE DOMAIN-CONTAINING PROTEIN-RELATED"/>
    <property type="match status" value="1"/>
</dbReference>
<name>A0ABW2L4R4_9BACT</name>
<dbReference type="Proteomes" id="UP001596472">
    <property type="component" value="Unassembled WGS sequence"/>
</dbReference>
<keyword evidence="2" id="KW-0378">Hydrolase</keyword>
<feature type="domain" description="Putative restriction endonuclease" evidence="1">
    <location>
        <begin position="22"/>
        <end position="158"/>
    </location>
</feature>
<evidence type="ECO:0000313" key="3">
    <source>
        <dbReference type="Proteomes" id="UP001596472"/>
    </source>
</evidence>
<dbReference type="GO" id="GO:0004519">
    <property type="term" value="F:endonuclease activity"/>
    <property type="evidence" value="ECO:0007669"/>
    <property type="project" value="UniProtKB-KW"/>
</dbReference>
<keyword evidence="2" id="KW-0540">Nuclease</keyword>
<evidence type="ECO:0000313" key="2">
    <source>
        <dbReference type="EMBL" id="MFC7336500.1"/>
    </source>
</evidence>
<dbReference type="Gene3D" id="3.90.1570.10">
    <property type="entry name" value="tt1808, chain A"/>
    <property type="match status" value="1"/>
</dbReference>
<reference evidence="3" key="1">
    <citation type="journal article" date="2019" name="Int. J. Syst. Evol. Microbiol.">
        <title>The Global Catalogue of Microorganisms (GCM) 10K type strain sequencing project: providing services to taxonomists for standard genome sequencing and annotation.</title>
        <authorList>
            <consortium name="The Broad Institute Genomics Platform"/>
            <consortium name="The Broad Institute Genome Sequencing Center for Infectious Disease"/>
            <person name="Wu L."/>
            <person name="Ma J."/>
        </authorList>
    </citation>
    <scope>NUCLEOTIDE SEQUENCE [LARGE SCALE GENOMIC DNA]</scope>
    <source>
        <strain evidence="3">CGMCC 4.1467</strain>
    </source>
</reference>
<dbReference type="PANTHER" id="PTHR36558">
    <property type="entry name" value="GLR1098 PROTEIN"/>
    <property type="match status" value="1"/>
</dbReference>
<evidence type="ECO:0000259" key="1">
    <source>
        <dbReference type="Pfam" id="PF05685"/>
    </source>
</evidence>
<organism evidence="2 3">
    <name type="scientific">Haloferula chungangensis</name>
    <dbReference type="NCBI Taxonomy" id="1048331"/>
    <lineage>
        <taxon>Bacteria</taxon>
        <taxon>Pseudomonadati</taxon>
        <taxon>Verrucomicrobiota</taxon>
        <taxon>Verrucomicrobiia</taxon>
        <taxon>Verrucomicrobiales</taxon>
        <taxon>Verrucomicrobiaceae</taxon>
        <taxon>Haloferula</taxon>
    </lineage>
</organism>
<proteinExistence type="predicted"/>
<dbReference type="InterPro" id="IPR008538">
    <property type="entry name" value="Uma2"/>
</dbReference>
<dbReference type="EMBL" id="JBHTBS010000002">
    <property type="protein sequence ID" value="MFC7336500.1"/>
    <property type="molecule type" value="Genomic_DNA"/>
</dbReference>
<dbReference type="Pfam" id="PF05685">
    <property type="entry name" value="Uma2"/>
    <property type="match status" value="1"/>
</dbReference>
<comment type="caution">
    <text evidence="2">The sequence shown here is derived from an EMBL/GenBank/DDBJ whole genome shotgun (WGS) entry which is preliminary data.</text>
</comment>
<dbReference type="CDD" id="cd06260">
    <property type="entry name" value="DUF820-like"/>
    <property type="match status" value="1"/>
</dbReference>
<sequence length="190" mass="20940">MELPVSESLIAEKVYLDGELISGIKHEYVAGQVYAMSGGSLNHQTVATNFLCQAGNQLVGKPCRPTNSDFKVRVKLGEDCAFYYPDATIICTPLAGDAQFTDDPTVILEVISPSTRRIDEVQKFRDYITIPSLQVYLLAESDLARVTVFRRVGESFVREVIGGIDAVLDLSEVSLSIPFAELYRDVELKG</sequence>
<gene>
    <name evidence="2" type="ORF">ACFQY0_04860</name>
</gene>
<protein>
    <submittedName>
        <fullName evidence="2">Uma2 family endonuclease</fullName>
    </submittedName>
</protein>
<keyword evidence="2" id="KW-0255">Endonuclease</keyword>
<dbReference type="SUPFAM" id="SSF52980">
    <property type="entry name" value="Restriction endonuclease-like"/>
    <property type="match status" value="1"/>
</dbReference>
<accession>A0ABW2L4R4</accession>
<dbReference type="RefSeq" id="WP_379709775.1">
    <property type="nucleotide sequence ID" value="NZ_JBHTBS010000002.1"/>
</dbReference>